<feature type="region of interest" description="Disordered" evidence="1">
    <location>
        <begin position="192"/>
        <end position="215"/>
    </location>
</feature>
<feature type="compositionally biased region" description="Low complexity" evidence="1">
    <location>
        <begin position="1207"/>
        <end position="1218"/>
    </location>
</feature>
<reference evidence="2 3" key="1">
    <citation type="submission" date="2018-08" db="EMBL/GenBank/DDBJ databases">
        <title>Draft genome of the lignicolous fungus Coniochaeta pulveracea.</title>
        <authorList>
            <person name="Borstlap C.J."/>
            <person name="De Witt R.N."/>
            <person name="Botha A."/>
            <person name="Volschenk H."/>
        </authorList>
    </citation>
    <scope>NUCLEOTIDE SEQUENCE [LARGE SCALE GENOMIC DNA]</scope>
    <source>
        <strain evidence="2 3">CAB683</strain>
    </source>
</reference>
<organism evidence="2 3">
    <name type="scientific">Coniochaeta pulveracea</name>
    <dbReference type="NCBI Taxonomy" id="177199"/>
    <lineage>
        <taxon>Eukaryota</taxon>
        <taxon>Fungi</taxon>
        <taxon>Dikarya</taxon>
        <taxon>Ascomycota</taxon>
        <taxon>Pezizomycotina</taxon>
        <taxon>Sordariomycetes</taxon>
        <taxon>Sordariomycetidae</taxon>
        <taxon>Coniochaetales</taxon>
        <taxon>Coniochaetaceae</taxon>
        <taxon>Coniochaeta</taxon>
    </lineage>
</organism>
<name>A0A420Y7N0_9PEZI</name>
<dbReference type="AlphaFoldDB" id="A0A420Y7N0"/>
<dbReference type="Proteomes" id="UP000275385">
    <property type="component" value="Unassembled WGS sequence"/>
</dbReference>
<feature type="region of interest" description="Disordered" evidence="1">
    <location>
        <begin position="778"/>
        <end position="810"/>
    </location>
</feature>
<dbReference type="STRING" id="177199.A0A420Y7N0"/>
<feature type="region of interest" description="Disordered" evidence="1">
    <location>
        <begin position="1195"/>
        <end position="1272"/>
    </location>
</feature>
<feature type="compositionally biased region" description="Polar residues" evidence="1">
    <location>
        <begin position="1237"/>
        <end position="1246"/>
    </location>
</feature>
<feature type="compositionally biased region" description="Polar residues" evidence="1">
    <location>
        <begin position="1259"/>
        <end position="1272"/>
    </location>
</feature>
<feature type="compositionally biased region" description="Basic and acidic residues" evidence="1">
    <location>
        <begin position="275"/>
        <end position="296"/>
    </location>
</feature>
<dbReference type="OrthoDB" id="5401902at2759"/>
<evidence type="ECO:0000256" key="1">
    <source>
        <dbReference type="SAM" id="MobiDB-lite"/>
    </source>
</evidence>
<feature type="region of interest" description="Disordered" evidence="1">
    <location>
        <begin position="1014"/>
        <end position="1034"/>
    </location>
</feature>
<evidence type="ECO:0000313" key="3">
    <source>
        <dbReference type="Proteomes" id="UP000275385"/>
    </source>
</evidence>
<evidence type="ECO:0000313" key="2">
    <source>
        <dbReference type="EMBL" id="RKU43863.1"/>
    </source>
</evidence>
<feature type="region of interest" description="Disordered" evidence="1">
    <location>
        <begin position="855"/>
        <end position="889"/>
    </location>
</feature>
<feature type="region of interest" description="Disordered" evidence="1">
    <location>
        <begin position="269"/>
        <end position="296"/>
    </location>
</feature>
<feature type="region of interest" description="Disordered" evidence="1">
    <location>
        <begin position="464"/>
        <end position="511"/>
    </location>
</feature>
<dbReference type="EMBL" id="QVQW01000037">
    <property type="protein sequence ID" value="RKU43863.1"/>
    <property type="molecule type" value="Genomic_DNA"/>
</dbReference>
<feature type="compositionally biased region" description="Low complexity" evidence="1">
    <location>
        <begin position="230"/>
        <end position="241"/>
    </location>
</feature>
<accession>A0A420Y7N0</accession>
<comment type="caution">
    <text evidence="2">The sequence shown here is derived from an EMBL/GenBank/DDBJ whole genome shotgun (WGS) entry which is preliminary data.</text>
</comment>
<keyword evidence="3" id="KW-1185">Reference proteome</keyword>
<protein>
    <submittedName>
        <fullName evidence="2">Uncharacterized protein</fullName>
    </submittedName>
</protein>
<feature type="region of interest" description="Disordered" evidence="1">
    <location>
        <begin position="228"/>
        <end position="254"/>
    </location>
</feature>
<proteinExistence type="predicted"/>
<feature type="compositionally biased region" description="Polar residues" evidence="1">
    <location>
        <begin position="779"/>
        <end position="799"/>
    </location>
</feature>
<gene>
    <name evidence="2" type="ORF">DL546_003964</name>
</gene>
<feature type="compositionally biased region" description="Polar residues" evidence="1">
    <location>
        <begin position="370"/>
        <end position="382"/>
    </location>
</feature>
<feature type="compositionally biased region" description="Low complexity" evidence="1">
    <location>
        <begin position="855"/>
        <end position="873"/>
    </location>
</feature>
<sequence>MKDFGVNKRAKKFIEVLKVMQRDDAELTAPIIQKIKYDLPYNKNCARVRVKGVEGAAANQPMIVYHWSAIPYFIMSQLEEWGVNLYMKDETDTDYVPVWSIVHFVLGQLAIINEDTEDSEVHPVVFCWTSALRKRTIYLFAFINVPMASRKYTIQELLSFRSVLEGQKSGLWTKSFDSLAKNSPDLAAIVRTQNSQGPKKAKPPGRHQEESSGSSDEVLYYKGILKNRASRQPASRQSRQSHLSSETRVAQPTAVPLVETTAVVGAEIPGVNLQKESHQETETRTQPDLKENPKDNSETVWKYHGRSESVASIGEPISAPTGLPAQQAEGFKRFYRAVASPTHMRVTAGGRIVPNTRGPASPTMKRAASVNGSQNGNGERVNNATNPAVLPLGPGMGPPMPPGMVPFFPGFHPGFHAGFPPGYPPGFQQFPGQMPMPYYPLPFGPQMPGPFPYGHPALPVPVMASPPPNALKDTQNLKTGDAANDKAPQQQQKSDKIRIEAPPSVTPGVTGAGNGVAGPSNGIIQPAQFDHTRPFMYNGQFMVPMHGMHGMHGMPGMPMPGMPMAGMPMPGMPMPGGAYMQGPIPVGMPIPMHGGPHPAVGAQTAPKAQPALTPNQVVQPVTTAVLQQGKYFDGTGSQVPPGIVTRLPRQKLGAPLTASTVSVNGFQPPPAPPSSTIKISVVTKAQLNAFRNNLKYLEDQLQYNRHQIDEKDIERKIQNMKDHIAKWEAKLVKQLEVEQDEKGADLGQDADVAKGSAQTPASQDEALSNILPTAAVSEKTLSNQPTVSTLRPENSQSQGGLDPPWGSNTHSTVIVNMADLPPPQPSEPSTVPSWQERCMSEAVRMMRAEGLISAAGSAPSTGSSLPSGAALAPPFEPRKETPDATVDTKTNNTETADRAVTTNTWTAPSNTDDAFDEIRRRLLTSTGQGYGSASGLYASVTGQHKNFGTMRQASSVASRGSLGVPYLVGTLPKGMNPRMAQDSDYQYSRELTDEERRARFLYWGKAPRSAQHGLPKYDGKHFYPPSPVKDAGKGKRVIESGIQGQQVTESASEQQYSKGTVSAALAHQPATPPDPALALPDSFAGLHLSGLSESQERVHSNEFVQALGASSPLGDSSKRNDKLSVGGDTASVRSQERRYERPGGAKLWEAMLKKGSLGSVEKCPTSSAVSSTTAQGQLPQYAGFAAASLSPTINRTTDDTAVSPAQDDSPSKSSVDSSIGGGALLTPMPERRGKNRALTSDSSLEQQFHHYVAADGPSPSGNITTTDRFGTY</sequence>
<feature type="region of interest" description="Disordered" evidence="1">
    <location>
        <begin position="349"/>
        <end position="382"/>
    </location>
</feature>
<feature type="region of interest" description="Disordered" evidence="1">
    <location>
        <begin position="1108"/>
        <end position="1141"/>
    </location>
</feature>